<feature type="signal peptide" evidence="2">
    <location>
        <begin position="1"/>
        <end position="19"/>
    </location>
</feature>
<organism evidence="3 4">
    <name type="scientific">Polypedilum vanderplanki</name>
    <name type="common">Sleeping chironomid midge</name>
    <dbReference type="NCBI Taxonomy" id="319348"/>
    <lineage>
        <taxon>Eukaryota</taxon>
        <taxon>Metazoa</taxon>
        <taxon>Ecdysozoa</taxon>
        <taxon>Arthropoda</taxon>
        <taxon>Hexapoda</taxon>
        <taxon>Insecta</taxon>
        <taxon>Pterygota</taxon>
        <taxon>Neoptera</taxon>
        <taxon>Endopterygota</taxon>
        <taxon>Diptera</taxon>
        <taxon>Nematocera</taxon>
        <taxon>Chironomoidea</taxon>
        <taxon>Chironomidae</taxon>
        <taxon>Chironominae</taxon>
        <taxon>Polypedilum</taxon>
        <taxon>Polypedilum</taxon>
    </lineage>
</organism>
<evidence type="ECO:0000256" key="2">
    <source>
        <dbReference type="SAM" id="SignalP"/>
    </source>
</evidence>
<keyword evidence="4" id="KW-1185">Reference proteome</keyword>
<proteinExistence type="predicted"/>
<comment type="caution">
    <text evidence="3">The sequence shown here is derived from an EMBL/GenBank/DDBJ whole genome shotgun (WGS) entry which is preliminary data.</text>
</comment>
<keyword evidence="2" id="KW-0732">Signal</keyword>
<keyword evidence="1" id="KW-1133">Transmembrane helix</keyword>
<reference evidence="3" key="1">
    <citation type="submission" date="2021-03" db="EMBL/GenBank/DDBJ databases">
        <title>Chromosome level genome of the anhydrobiotic midge Polypedilum vanderplanki.</title>
        <authorList>
            <person name="Yoshida Y."/>
            <person name="Kikawada T."/>
            <person name="Gusev O."/>
        </authorList>
    </citation>
    <scope>NUCLEOTIDE SEQUENCE</scope>
    <source>
        <strain evidence="3">NIAS01</strain>
        <tissue evidence="3">Whole body or cell culture</tissue>
    </source>
</reference>
<dbReference type="EMBL" id="JADBJN010000001">
    <property type="protein sequence ID" value="KAG5681015.1"/>
    <property type="molecule type" value="Genomic_DNA"/>
</dbReference>
<feature type="transmembrane region" description="Helical" evidence="1">
    <location>
        <begin position="143"/>
        <end position="165"/>
    </location>
</feature>
<protein>
    <submittedName>
        <fullName evidence="3">Uncharacterized protein</fullName>
    </submittedName>
</protein>
<feature type="chain" id="PRO_5039910021" evidence="2">
    <location>
        <begin position="20"/>
        <end position="180"/>
    </location>
</feature>
<evidence type="ECO:0000313" key="3">
    <source>
        <dbReference type="EMBL" id="KAG5681015.1"/>
    </source>
</evidence>
<name>A0A9J6CGK5_POLVA</name>
<gene>
    <name evidence="3" type="ORF">PVAND_010481</name>
</gene>
<accession>A0A9J6CGK5</accession>
<keyword evidence="1" id="KW-0472">Membrane</keyword>
<keyword evidence="1" id="KW-0812">Transmembrane</keyword>
<evidence type="ECO:0000256" key="1">
    <source>
        <dbReference type="SAM" id="Phobius"/>
    </source>
</evidence>
<dbReference type="Proteomes" id="UP001107558">
    <property type="component" value="Chromosome 1"/>
</dbReference>
<dbReference type="AlphaFoldDB" id="A0A9J6CGK5"/>
<sequence>MKFKILFLILLHLILCVNANWFNLFAENKPYVEQNTKHVYINETNKKVARDPIHTKTEDTPYVLKQASSNILHELEFNGSEWECIKSILQRKHYENEINLVKMVISKTTSREISDCYEDNIGLWEKIKNWWSQTSFVVVIKKYWIHIVASAIAIFLFIIILYKIIVVCKLWNNHNDEDII</sequence>
<evidence type="ECO:0000313" key="4">
    <source>
        <dbReference type="Proteomes" id="UP001107558"/>
    </source>
</evidence>